<name>A0A5B7E9G3_PORTR</name>
<gene>
    <name evidence="1" type="ORF">E2C01_022653</name>
</gene>
<dbReference type="AlphaFoldDB" id="A0A5B7E9G3"/>
<sequence length="588" mass="62021">MAASFMEIRNFEHPQKINQHLYIEIVPIKVPHHPRAHACWEPPTQLANHTSDPFCARHSDHLRLFSLLPAFFGARFLAASISTSPGVTMATQRCVGCKRWLPGKALEPHSHCVSCWPAMCSAEDWCSECSHLSLLKFQVFVKDAEKRSAKEKWAKSSGGSSEKCSRRQKLASEAPWASRFVAVESDLATMKASIAQLSAVLLPLASSSTFSGFADGGASVRPPPRLVLGVKGPRFPPRLRPCRVAAGCSGVSLSVSPLPGLAPGVGGRQSPSVSSPALELAVGGVSLCAAPRSALPPVASGVPSPTVPGPSTELSGLGKVSMCAAPLLSLALGVRPQWFVGSQLPPFQSPTRALLVAEKRDFMQDHSLVGCWVMAILQARQACLPWACLMLHWSMSSQVPPRPVDAGADPGGGVVSQVAATGWPSFSEEVDEVCDDIPSGEAGTLDEEGAASFHELITSVRECLGLPIPSSLASTLQTGVELTSGTSRPGPTPLVLPRSPLALEVCREQLGCSLGIPNPSLASAKFALPRRWASRVERGYTPEGDSCGAPPLNDEVLHLVESKDLAIARGLASTARGVRAKAGRAIGS</sequence>
<organism evidence="1 2">
    <name type="scientific">Portunus trituberculatus</name>
    <name type="common">Swimming crab</name>
    <name type="synonym">Neptunus trituberculatus</name>
    <dbReference type="NCBI Taxonomy" id="210409"/>
    <lineage>
        <taxon>Eukaryota</taxon>
        <taxon>Metazoa</taxon>
        <taxon>Ecdysozoa</taxon>
        <taxon>Arthropoda</taxon>
        <taxon>Crustacea</taxon>
        <taxon>Multicrustacea</taxon>
        <taxon>Malacostraca</taxon>
        <taxon>Eumalacostraca</taxon>
        <taxon>Eucarida</taxon>
        <taxon>Decapoda</taxon>
        <taxon>Pleocyemata</taxon>
        <taxon>Brachyura</taxon>
        <taxon>Eubrachyura</taxon>
        <taxon>Portunoidea</taxon>
        <taxon>Portunidae</taxon>
        <taxon>Portuninae</taxon>
        <taxon>Portunus</taxon>
    </lineage>
</organism>
<proteinExistence type="predicted"/>
<protein>
    <submittedName>
        <fullName evidence="1">Uncharacterized protein</fullName>
    </submittedName>
</protein>
<evidence type="ECO:0000313" key="1">
    <source>
        <dbReference type="EMBL" id="MPC29424.1"/>
    </source>
</evidence>
<keyword evidence="2" id="KW-1185">Reference proteome</keyword>
<dbReference type="Proteomes" id="UP000324222">
    <property type="component" value="Unassembled WGS sequence"/>
</dbReference>
<reference evidence="1 2" key="1">
    <citation type="submission" date="2019-05" db="EMBL/GenBank/DDBJ databases">
        <title>Another draft genome of Portunus trituberculatus and its Hox gene families provides insights of decapod evolution.</title>
        <authorList>
            <person name="Jeong J.-H."/>
            <person name="Song I."/>
            <person name="Kim S."/>
            <person name="Choi T."/>
            <person name="Kim D."/>
            <person name="Ryu S."/>
            <person name="Kim W."/>
        </authorList>
    </citation>
    <scope>NUCLEOTIDE SEQUENCE [LARGE SCALE GENOMIC DNA]</scope>
    <source>
        <tissue evidence="1">Muscle</tissue>
    </source>
</reference>
<comment type="caution">
    <text evidence="1">The sequence shown here is derived from an EMBL/GenBank/DDBJ whole genome shotgun (WGS) entry which is preliminary data.</text>
</comment>
<dbReference type="EMBL" id="VSRR010002069">
    <property type="protein sequence ID" value="MPC29424.1"/>
    <property type="molecule type" value="Genomic_DNA"/>
</dbReference>
<evidence type="ECO:0000313" key="2">
    <source>
        <dbReference type="Proteomes" id="UP000324222"/>
    </source>
</evidence>
<accession>A0A5B7E9G3</accession>